<evidence type="ECO:0000313" key="1">
    <source>
        <dbReference type="EMBL" id="PIT88818.1"/>
    </source>
</evidence>
<protein>
    <recommendedName>
        <fullName evidence="3">Methyltransferase type 11 domain-containing protein</fullName>
    </recommendedName>
</protein>
<reference evidence="2" key="1">
    <citation type="submission" date="2017-09" db="EMBL/GenBank/DDBJ databases">
        <title>Depth-based differentiation of microbial function through sediment-hosted aquifers and enrichment of novel symbionts in the deep terrestrial subsurface.</title>
        <authorList>
            <person name="Probst A.J."/>
            <person name="Ladd B."/>
            <person name="Jarett J.K."/>
            <person name="Geller-Mcgrath D.E."/>
            <person name="Sieber C.M.K."/>
            <person name="Emerson J.B."/>
            <person name="Anantharaman K."/>
            <person name="Thomas B.C."/>
            <person name="Malmstrom R."/>
            <person name="Stieglmeier M."/>
            <person name="Klingl A."/>
            <person name="Woyke T."/>
            <person name="Ryan C.M."/>
            <person name="Banfield J.F."/>
        </authorList>
    </citation>
    <scope>NUCLEOTIDE SEQUENCE [LARGE SCALE GENOMIC DNA]</scope>
</reference>
<evidence type="ECO:0000313" key="2">
    <source>
        <dbReference type="Proteomes" id="UP000231426"/>
    </source>
</evidence>
<dbReference type="AlphaFoldDB" id="A0A2M6W7P3"/>
<dbReference type="EMBL" id="PFBV01000001">
    <property type="protein sequence ID" value="PIT88818.1"/>
    <property type="molecule type" value="Genomic_DNA"/>
</dbReference>
<sequence length="206" mass="23215">MEQKFEEFNLTEALNKVNGPLVEIGGPTKEGYELVDFQKLNKQLLIFNLFPGTPNFESPVKDGAAIQVTYFGQVDFIADAFNLPINSNTVGAMFASYFGGAHCKSVALQLRNHIYNSQNFIPPMSYSKEKSLMRRMAMKEAWRVLEPGGLIVWQGGDKHDFLYATANGFELLFNGPSYNIVHSQNIFFNLVLKKTVRTVAKHHKCV</sequence>
<dbReference type="Proteomes" id="UP000231426">
    <property type="component" value="Unassembled WGS sequence"/>
</dbReference>
<gene>
    <name evidence="1" type="ORF">COU29_00345</name>
</gene>
<comment type="caution">
    <text evidence="1">The sequence shown here is derived from an EMBL/GenBank/DDBJ whole genome shotgun (WGS) entry which is preliminary data.</text>
</comment>
<name>A0A2M6W7P3_9BACT</name>
<organism evidence="1 2">
    <name type="scientific">Candidatus Magasanikbacteria bacterium CG10_big_fil_rev_8_21_14_0_10_36_32</name>
    <dbReference type="NCBI Taxonomy" id="1974646"/>
    <lineage>
        <taxon>Bacteria</taxon>
        <taxon>Candidatus Magasanikiibacteriota</taxon>
    </lineage>
</organism>
<evidence type="ECO:0008006" key="3">
    <source>
        <dbReference type="Google" id="ProtNLM"/>
    </source>
</evidence>
<accession>A0A2M6W7P3</accession>
<proteinExistence type="predicted"/>